<dbReference type="PANTHER" id="PTHR43133">
    <property type="entry name" value="RNA POLYMERASE ECF-TYPE SIGMA FACTO"/>
    <property type="match status" value="1"/>
</dbReference>
<accession>A0A3B0SC70</accession>
<keyword evidence="5" id="KW-0804">Transcription</keyword>
<dbReference type="SUPFAM" id="SSF88659">
    <property type="entry name" value="Sigma3 and sigma4 domains of RNA polymerase sigma factors"/>
    <property type="match status" value="1"/>
</dbReference>
<dbReference type="Gene3D" id="1.10.1740.10">
    <property type="match status" value="1"/>
</dbReference>
<protein>
    <recommendedName>
        <fullName evidence="9">RNA polymerase ECF-type sigma factor</fullName>
    </recommendedName>
</protein>
<dbReference type="InterPro" id="IPR013324">
    <property type="entry name" value="RNA_pol_sigma_r3/r4-like"/>
</dbReference>
<dbReference type="InterPro" id="IPR039425">
    <property type="entry name" value="RNA_pol_sigma-70-like"/>
</dbReference>
<evidence type="ECO:0000256" key="3">
    <source>
        <dbReference type="ARBA" id="ARBA00023082"/>
    </source>
</evidence>
<keyword evidence="3" id="KW-0731">Sigma factor</keyword>
<gene>
    <name evidence="8" type="ORF">MNBD_ACTINO02-2858</name>
</gene>
<feature type="domain" description="RNA polymerase sigma-70 region 2" evidence="6">
    <location>
        <begin position="41"/>
        <end position="108"/>
    </location>
</feature>
<dbReference type="NCBIfam" id="TIGR02937">
    <property type="entry name" value="sigma70-ECF"/>
    <property type="match status" value="1"/>
</dbReference>
<dbReference type="InterPro" id="IPR013325">
    <property type="entry name" value="RNA_pol_sigma_r2"/>
</dbReference>
<evidence type="ECO:0000259" key="6">
    <source>
        <dbReference type="Pfam" id="PF04542"/>
    </source>
</evidence>
<reference evidence="8" key="1">
    <citation type="submission" date="2018-06" db="EMBL/GenBank/DDBJ databases">
        <authorList>
            <person name="Zhirakovskaya E."/>
        </authorList>
    </citation>
    <scope>NUCLEOTIDE SEQUENCE</scope>
</reference>
<evidence type="ECO:0008006" key="9">
    <source>
        <dbReference type="Google" id="ProtNLM"/>
    </source>
</evidence>
<evidence type="ECO:0000259" key="7">
    <source>
        <dbReference type="Pfam" id="PF08281"/>
    </source>
</evidence>
<dbReference type="InterPro" id="IPR007627">
    <property type="entry name" value="RNA_pol_sigma70_r2"/>
</dbReference>
<dbReference type="EMBL" id="UOEK01000134">
    <property type="protein sequence ID" value="VAV98198.1"/>
    <property type="molecule type" value="Genomic_DNA"/>
</dbReference>
<proteinExistence type="inferred from homology"/>
<evidence type="ECO:0000256" key="4">
    <source>
        <dbReference type="ARBA" id="ARBA00023125"/>
    </source>
</evidence>
<dbReference type="InterPro" id="IPR036388">
    <property type="entry name" value="WH-like_DNA-bd_sf"/>
</dbReference>
<dbReference type="Pfam" id="PF04542">
    <property type="entry name" value="Sigma70_r2"/>
    <property type="match status" value="1"/>
</dbReference>
<evidence type="ECO:0000313" key="8">
    <source>
        <dbReference type="EMBL" id="VAV98198.1"/>
    </source>
</evidence>
<sequence>MTLRKSSSQAQVTRSSGDPFCDAETTVGPVVMAATRPFESFYQQEYRSVLGLAYALTGSSNGAEDLTQEAFLAAHRNWAKISSYEKPEAWVRKVLANLSVSLFRKTAREARALLRMGKTDDVLPDLEAEDAEFWGAVRSLPRRQCHAIALFYLEDRSVADIAEILECSPSTVKVHLHKGRINLGKKLAIDSGEDS</sequence>
<dbReference type="GO" id="GO:0016987">
    <property type="term" value="F:sigma factor activity"/>
    <property type="evidence" value="ECO:0007669"/>
    <property type="project" value="UniProtKB-KW"/>
</dbReference>
<dbReference type="Gene3D" id="1.10.10.10">
    <property type="entry name" value="Winged helix-like DNA-binding domain superfamily/Winged helix DNA-binding domain"/>
    <property type="match status" value="1"/>
</dbReference>
<dbReference type="PANTHER" id="PTHR43133:SF50">
    <property type="entry name" value="ECF RNA POLYMERASE SIGMA FACTOR SIGM"/>
    <property type="match status" value="1"/>
</dbReference>
<organism evidence="8">
    <name type="scientific">hydrothermal vent metagenome</name>
    <dbReference type="NCBI Taxonomy" id="652676"/>
    <lineage>
        <taxon>unclassified sequences</taxon>
        <taxon>metagenomes</taxon>
        <taxon>ecological metagenomes</taxon>
    </lineage>
</organism>
<feature type="domain" description="RNA polymerase sigma factor 70 region 4 type 2" evidence="7">
    <location>
        <begin position="133"/>
        <end position="181"/>
    </location>
</feature>
<dbReference type="InterPro" id="IPR013249">
    <property type="entry name" value="RNA_pol_sigma70_r4_t2"/>
</dbReference>
<keyword evidence="4" id="KW-0238">DNA-binding</keyword>
<evidence type="ECO:0000256" key="1">
    <source>
        <dbReference type="ARBA" id="ARBA00010641"/>
    </source>
</evidence>
<dbReference type="SUPFAM" id="SSF88946">
    <property type="entry name" value="Sigma2 domain of RNA polymerase sigma factors"/>
    <property type="match status" value="1"/>
</dbReference>
<comment type="similarity">
    <text evidence="1">Belongs to the sigma-70 factor family. ECF subfamily.</text>
</comment>
<evidence type="ECO:0000256" key="2">
    <source>
        <dbReference type="ARBA" id="ARBA00023015"/>
    </source>
</evidence>
<dbReference type="GO" id="GO:0006352">
    <property type="term" value="P:DNA-templated transcription initiation"/>
    <property type="evidence" value="ECO:0007669"/>
    <property type="project" value="InterPro"/>
</dbReference>
<evidence type="ECO:0000256" key="5">
    <source>
        <dbReference type="ARBA" id="ARBA00023163"/>
    </source>
</evidence>
<dbReference type="AlphaFoldDB" id="A0A3B0SC70"/>
<dbReference type="Pfam" id="PF08281">
    <property type="entry name" value="Sigma70_r4_2"/>
    <property type="match status" value="1"/>
</dbReference>
<name>A0A3B0SC70_9ZZZZ</name>
<keyword evidence="2" id="KW-0805">Transcription regulation</keyword>
<dbReference type="GO" id="GO:0003677">
    <property type="term" value="F:DNA binding"/>
    <property type="evidence" value="ECO:0007669"/>
    <property type="project" value="UniProtKB-KW"/>
</dbReference>
<dbReference type="InterPro" id="IPR014284">
    <property type="entry name" value="RNA_pol_sigma-70_dom"/>
</dbReference>